<dbReference type="InterPro" id="IPR001750">
    <property type="entry name" value="ND/Mrp_TM"/>
</dbReference>
<dbReference type="PANTHER" id="PTHR42829">
    <property type="entry name" value="NADH-UBIQUINONE OXIDOREDUCTASE CHAIN 5"/>
    <property type="match status" value="1"/>
</dbReference>
<feature type="transmembrane region" description="Helical" evidence="6">
    <location>
        <begin position="284"/>
        <end position="305"/>
    </location>
</feature>
<evidence type="ECO:0000256" key="6">
    <source>
        <dbReference type="SAM" id="Phobius"/>
    </source>
</evidence>
<feature type="transmembrane region" description="Helical" evidence="6">
    <location>
        <begin position="397"/>
        <end position="414"/>
    </location>
</feature>
<name>A0A5D3YGC6_9BACT</name>
<keyword evidence="9" id="KW-1185">Reference proteome</keyword>
<dbReference type="Pfam" id="PF00361">
    <property type="entry name" value="Proton_antipo_M"/>
    <property type="match status" value="1"/>
</dbReference>
<dbReference type="AlphaFoldDB" id="A0A5D3YGC6"/>
<dbReference type="GO" id="GO:0008137">
    <property type="term" value="F:NADH dehydrogenase (ubiquinone) activity"/>
    <property type="evidence" value="ECO:0007669"/>
    <property type="project" value="InterPro"/>
</dbReference>
<dbReference type="PRINTS" id="PR01434">
    <property type="entry name" value="NADHDHGNASE5"/>
</dbReference>
<keyword evidence="2 5" id="KW-0812">Transmembrane</keyword>
<feature type="transmembrane region" description="Helical" evidence="6">
    <location>
        <begin position="217"/>
        <end position="235"/>
    </location>
</feature>
<evidence type="ECO:0000259" key="7">
    <source>
        <dbReference type="Pfam" id="PF00361"/>
    </source>
</evidence>
<feature type="transmembrane region" description="Helical" evidence="6">
    <location>
        <begin position="61"/>
        <end position="81"/>
    </location>
</feature>
<dbReference type="EMBL" id="VNHY01000003">
    <property type="protein sequence ID" value="TYP92733.1"/>
    <property type="molecule type" value="Genomic_DNA"/>
</dbReference>
<dbReference type="GO" id="GO:0016020">
    <property type="term" value="C:membrane"/>
    <property type="evidence" value="ECO:0007669"/>
    <property type="project" value="UniProtKB-SubCell"/>
</dbReference>
<dbReference type="GO" id="GO:0015990">
    <property type="term" value="P:electron transport coupled proton transport"/>
    <property type="evidence" value="ECO:0007669"/>
    <property type="project" value="TreeGrafter"/>
</dbReference>
<dbReference type="GO" id="GO:0003954">
    <property type="term" value="F:NADH dehydrogenase activity"/>
    <property type="evidence" value="ECO:0007669"/>
    <property type="project" value="TreeGrafter"/>
</dbReference>
<reference evidence="8 9" key="1">
    <citation type="submission" date="2019-07" db="EMBL/GenBank/DDBJ databases">
        <title>Genomic Encyclopedia of Archaeal and Bacterial Type Strains, Phase II (KMG-II): from individual species to whole genera.</title>
        <authorList>
            <person name="Goeker M."/>
        </authorList>
    </citation>
    <scope>NUCLEOTIDE SEQUENCE [LARGE SCALE GENOMIC DNA]</scope>
    <source>
        <strain evidence="8 9">DSM 21935</strain>
    </source>
</reference>
<dbReference type="Proteomes" id="UP000324595">
    <property type="component" value="Unassembled WGS sequence"/>
</dbReference>
<evidence type="ECO:0000256" key="5">
    <source>
        <dbReference type="RuleBase" id="RU000320"/>
    </source>
</evidence>
<protein>
    <submittedName>
        <fullName evidence="8">NAD(P)H-quinone oxidoreductase subunit 5</fullName>
    </submittedName>
</protein>
<feature type="transmembrane region" description="Helical" evidence="6">
    <location>
        <begin position="247"/>
        <end position="264"/>
    </location>
</feature>
<dbReference type="OrthoDB" id="9807568at2"/>
<evidence type="ECO:0000256" key="1">
    <source>
        <dbReference type="ARBA" id="ARBA00004127"/>
    </source>
</evidence>
<sequence>MISKSTSESLRTKNRTFTKTIVRLSWFLFTLFFILLGISYFHPIHWTANSLIMVDQLSLVMSTAVTLFSSIVLSYSGRYLAGYAYLPKFMLNGLLFSFAVILMVISNHIALFITAWLCMGLLMAKLIGEYTHTEESVGSKRTARNYFLMSAFFLSAGFIWLGYTTGFWHITNIVEASASADPSIIKLGGILLIIAAIIQSALFPFHRWLMSSMTAPTPASALMHAGFVNAGAVLLARVAPILFGSHLLWILVIAGGIGALIGKFSKFMQPNVKQKLACSTTAQMGFMLLECGLGFFAAAITHLILHGFYKAYLFLSSGDAIEQKPVISNEKESWNKWHLPVMLLSGAVGGLIFAFTTGKGLHLDSGLFLNLVIVLTVIHGSRDILKHSSLSRTTRLVTLPAIIIPALLVYAVVFELIDTLLTTIPMIQVATPLSWAQIFIGVLYLISFIVIELKLYKKSSRLYVYMLNVSQPKSNTILH</sequence>
<gene>
    <name evidence="8" type="ORF">LX73_2097</name>
</gene>
<feature type="transmembrane region" description="Helical" evidence="6">
    <location>
        <begin position="184"/>
        <end position="205"/>
    </location>
</feature>
<keyword evidence="3 6" id="KW-1133">Transmembrane helix</keyword>
<evidence type="ECO:0000256" key="3">
    <source>
        <dbReference type="ARBA" id="ARBA00022989"/>
    </source>
</evidence>
<feature type="transmembrane region" description="Helical" evidence="6">
    <location>
        <begin position="143"/>
        <end position="163"/>
    </location>
</feature>
<feature type="transmembrane region" description="Helical" evidence="6">
    <location>
        <begin position="434"/>
        <end position="456"/>
    </location>
</feature>
<evidence type="ECO:0000313" key="9">
    <source>
        <dbReference type="Proteomes" id="UP000324595"/>
    </source>
</evidence>
<dbReference type="InterPro" id="IPR003945">
    <property type="entry name" value="NU5C-like"/>
</dbReference>
<evidence type="ECO:0000313" key="8">
    <source>
        <dbReference type="EMBL" id="TYP92733.1"/>
    </source>
</evidence>
<dbReference type="GO" id="GO:0042773">
    <property type="term" value="P:ATP synthesis coupled electron transport"/>
    <property type="evidence" value="ECO:0007669"/>
    <property type="project" value="InterPro"/>
</dbReference>
<feature type="transmembrane region" description="Helical" evidence="6">
    <location>
        <begin position="337"/>
        <end position="355"/>
    </location>
</feature>
<proteinExistence type="predicted"/>
<dbReference type="GO" id="GO:0012505">
    <property type="term" value="C:endomembrane system"/>
    <property type="evidence" value="ECO:0007669"/>
    <property type="project" value="UniProtKB-SubCell"/>
</dbReference>
<comment type="caution">
    <text evidence="8">The sequence shown here is derived from an EMBL/GenBank/DDBJ whole genome shotgun (WGS) entry which is preliminary data.</text>
</comment>
<dbReference type="PANTHER" id="PTHR42829:SF1">
    <property type="entry name" value="INORGANIC CARBON TRANSPORTER SUBUNIT DABB-RELATED"/>
    <property type="match status" value="1"/>
</dbReference>
<organism evidence="8 9">
    <name type="scientific">Fodinibius salinus</name>
    <dbReference type="NCBI Taxonomy" id="860790"/>
    <lineage>
        <taxon>Bacteria</taxon>
        <taxon>Pseudomonadati</taxon>
        <taxon>Balneolota</taxon>
        <taxon>Balneolia</taxon>
        <taxon>Balneolales</taxon>
        <taxon>Balneolaceae</taxon>
        <taxon>Fodinibius</taxon>
    </lineage>
</organism>
<feature type="transmembrane region" description="Helical" evidence="6">
    <location>
        <begin position="21"/>
        <end position="41"/>
    </location>
</feature>
<accession>A0A5D3YGC6</accession>
<evidence type="ECO:0000256" key="2">
    <source>
        <dbReference type="ARBA" id="ARBA00022692"/>
    </source>
</evidence>
<feature type="transmembrane region" description="Helical" evidence="6">
    <location>
        <begin position="93"/>
        <end position="123"/>
    </location>
</feature>
<keyword evidence="4 6" id="KW-0472">Membrane</keyword>
<feature type="domain" description="NADH:quinone oxidoreductase/Mrp antiporter transmembrane" evidence="7">
    <location>
        <begin position="106"/>
        <end position="324"/>
    </location>
</feature>
<comment type="subcellular location">
    <subcellularLocation>
        <location evidence="1">Endomembrane system</location>
        <topology evidence="1">Multi-pass membrane protein</topology>
    </subcellularLocation>
    <subcellularLocation>
        <location evidence="5">Membrane</location>
        <topology evidence="5">Multi-pass membrane protein</topology>
    </subcellularLocation>
</comment>
<evidence type="ECO:0000256" key="4">
    <source>
        <dbReference type="ARBA" id="ARBA00023136"/>
    </source>
</evidence>